<feature type="region of interest" description="Disordered" evidence="1">
    <location>
        <begin position="68"/>
        <end position="88"/>
    </location>
</feature>
<evidence type="ECO:0000313" key="3">
    <source>
        <dbReference type="Proteomes" id="UP001346149"/>
    </source>
</evidence>
<protein>
    <submittedName>
        <fullName evidence="2">Uncharacterized protein</fullName>
    </submittedName>
</protein>
<reference evidence="2 3" key="1">
    <citation type="journal article" date="2023" name="Hortic Res">
        <title>Pangenome of water caltrop reveals structural variations and asymmetric subgenome divergence after allopolyploidization.</title>
        <authorList>
            <person name="Zhang X."/>
            <person name="Chen Y."/>
            <person name="Wang L."/>
            <person name="Yuan Y."/>
            <person name="Fang M."/>
            <person name="Shi L."/>
            <person name="Lu R."/>
            <person name="Comes H.P."/>
            <person name="Ma Y."/>
            <person name="Chen Y."/>
            <person name="Huang G."/>
            <person name="Zhou Y."/>
            <person name="Zheng Z."/>
            <person name="Qiu Y."/>
        </authorList>
    </citation>
    <scope>NUCLEOTIDE SEQUENCE [LARGE SCALE GENOMIC DNA]</scope>
    <source>
        <strain evidence="2">F231</strain>
    </source>
</reference>
<evidence type="ECO:0000256" key="1">
    <source>
        <dbReference type="SAM" id="MobiDB-lite"/>
    </source>
</evidence>
<sequence>MAAVAPLVGPGAGEAEGISATTALTEATAKMAAQAIFFISIAAAEEKRAVFQRINVQFGMKDRIHTMHRSRGADADPAHSTPIKVGPN</sequence>
<evidence type="ECO:0000313" key="2">
    <source>
        <dbReference type="EMBL" id="KAK4782882.1"/>
    </source>
</evidence>
<keyword evidence="3" id="KW-1185">Reference proteome</keyword>
<dbReference type="Proteomes" id="UP001346149">
    <property type="component" value="Unassembled WGS sequence"/>
</dbReference>
<accession>A0AAN7QXP1</accession>
<name>A0AAN7QXP1_TRANT</name>
<proteinExistence type="predicted"/>
<feature type="compositionally biased region" description="Basic and acidic residues" evidence="1">
    <location>
        <begin position="68"/>
        <end position="77"/>
    </location>
</feature>
<dbReference type="AlphaFoldDB" id="A0AAN7QXP1"/>
<comment type="caution">
    <text evidence="2">The sequence shown here is derived from an EMBL/GenBank/DDBJ whole genome shotgun (WGS) entry which is preliminary data.</text>
</comment>
<organism evidence="2 3">
    <name type="scientific">Trapa natans</name>
    <name type="common">Water chestnut</name>
    <dbReference type="NCBI Taxonomy" id="22666"/>
    <lineage>
        <taxon>Eukaryota</taxon>
        <taxon>Viridiplantae</taxon>
        <taxon>Streptophyta</taxon>
        <taxon>Embryophyta</taxon>
        <taxon>Tracheophyta</taxon>
        <taxon>Spermatophyta</taxon>
        <taxon>Magnoliopsida</taxon>
        <taxon>eudicotyledons</taxon>
        <taxon>Gunneridae</taxon>
        <taxon>Pentapetalae</taxon>
        <taxon>rosids</taxon>
        <taxon>malvids</taxon>
        <taxon>Myrtales</taxon>
        <taxon>Lythraceae</taxon>
        <taxon>Trapa</taxon>
    </lineage>
</organism>
<gene>
    <name evidence="2" type="ORF">SAY86_007256</name>
</gene>
<dbReference type="EMBL" id="JAXQNO010000015">
    <property type="protein sequence ID" value="KAK4782882.1"/>
    <property type="molecule type" value="Genomic_DNA"/>
</dbReference>